<dbReference type="InterPro" id="IPR005363">
    <property type="entry name" value="UPF0167"/>
</dbReference>
<keyword evidence="3" id="KW-1185">Reference proteome</keyword>
<comment type="similarity">
    <text evidence="1">Belongs to the UPF0167 family.</text>
</comment>
<dbReference type="Pfam" id="PF03691">
    <property type="entry name" value="UPF0167"/>
    <property type="match status" value="1"/>
</dbReference>
<reference evidence="2 3" key="1">
    <citation type="submission" date="2023-10" db="EMBL/GenBank/DDBJ databases">
        <title>Bacteria for the degradation of biodegradable plastic PBAT(Polybutylene adipate terephthalate).</title>
        <authorList>
            <person name="Weon H.-Y."/>
            <person name="Yeon J."/>
        </authorList>
    </citation>
    <scope>NUCLEOTIDE SEQUENCE [LARGE SCALE GENOMIC DNA]</scope>
    <source>
        <strain evidence="2 3">SBD 7-3</strain>
    </source>
</reference>
<name>A0ABZ0CV92_9BURK</name>
<organism evidence="2 3">
    <name type="scientific">Piscinibacter gummiphilus</name>
    <dbReference type="NCBI Taxonomy" id="946333"/>
    <lineage>
        <taxon>Bacteria</taxon>
        <taxon>Pseudomonadati</taxon>
        <taxon>Pseudomonadota</taxon>
        <taxon>Betaproteobacteria</taxon>
        <taxon>Burkholderiales</taxon>
        <taxon>Sphaerotilaceae</taxon>
        <taxon>Piscinibacter</taxon>
    </lineage>
</organism>
<evidence type="ECO:0000256" key="1">
    <source>
        <dbReference type="ARBA" id="ARBA00008525"/>
    </source>
</evidence>
<dbReference type="Proteomes" id="UP001303946">
    <property type="component" value="Chromosome"/>
</dbReference>
<sequence>MNTPLPIFRYHPNPLGSGVVEQSDLECACCKRRRGCIYVGPVYGEHDLHEKLCPWCISDGSAAKTFDASFADAHPLAKANLAESIIEEINLRTPSFFSWQQEQWYAHCNDACAFQGDASIDEVTNASEATKSAWREEFGLDEDDWLLATKGYRPRGHQSFYKFVCLHCGAVLLGWDCS</sequence>
<evidence type="ECO:0000313" key="2">
    <source>
        <dbReference type="EMBL" id="WOB06885.1"/>
    </source>
</evidence>
<dbReference type="RefSeq" id="WP_316699530.1">
    <property type="nucleotide sequence ID" value="NZ_CP136336.1"/>
</dbReference>
<proteinExistence type="inferred from homology"/>
<evidence type="ECO:0000313" key="3">
    <source>
        <dbReference type="Proteomes" id="UP001303946"/>
    </source>
</evidence>
<accession>A0ABZ0CV92</accession>
<gene>
    <name evidence="2" type="ORF">RXV79_18405</name>
</gene>
<protein>
    <submittedName>
        <fullName evidence="2">CbrC family protein</fullName>
    </submittedName>
</protein>
<dbReference type="EMBL" id="CP136336">
    <property type="protein sequence ID" value="WOB06885.1"/>
    <property type="molecule type" value="Genomic_DNA"/>
</dbReference>